<comment type="caution">
    <text evidence="11">The sequence shown here is derived from an EMBL/GenBank/DDBJ whole genome shotgun (WGS) entry which is preliminary data.</text>
</comment>
<name>A0AAV6H4Y5_9TELE</name>
<keyword evidence="7" id="KW-0325">Glycoprotein</keyword>
<proteinExistence type="predicted"/>
<evidence type="ECO:0000256" key="10">
    <source>
        <dbReference type="SAM" id="SignalP"/>
    </source>
</evidence>
<feature type="region of interest" description="Disordered" evidence="8">
    <location>
        <begin position="320"/>
        <end position="366"/>
    </location>
</feature>
<feature type="transmembrane region" description="Helical" evidence="9">
    <location>
        <begin position="267"/>
        <end position="290"/>
    </location>
</feature>
<gene>
    <name evidence="11" type="ORF">AALO_G00054740</name>
</gene>
<keyword evidence="4" id="KW-0130">Cell adhesion</keyword>
<evidence type="ECO:0000313" key="11">
    <source>
        <dbReference type="EMBL" id="KAG5282325.1"/>
    </source>
</evidence>
<evidence type="ECO:0000256" key="7">
    <source>
        <dbReference type="ARBA" id="ARBA00023180"/>
    </source>
</evidence>
<sequence>MRVSTRRMNDLWGRMSLALLLCALLLHDGLCQDDPTGAPTVADDGAGTGDDPTVAPDTEDPQTYVDITAPTGLPDLDDTENTGGTSATTAPDTTGDDAAAPDTDATDAPDTDSSPVFRGDGEGNLATQAAVTLSDIIVNSQINFIFPEDTKETEATQAPITVVTESVDPVVSVECVGEEAVKDRAMVKLELASVLSCDAVKKAVEEDFCRDRKVCKVLIAQEGEKLMLSGATIEENVGEASKMFQGEEIKNKLTVLKSEPVAKHGSAVLVSILVTGLLLAAGLIGGYLWLNNRKGNGKGMRLAEDSYPVDEENQGNTLVSVAPLNPPEPQEKPSINGESPDGVKTQAPAATNGHSTAKTPVADTEL</sequence>
<dbReference type="EMBL" id="JADWDJ010000004">
    <property type="protein sequence ID" value="KAG5282325.1"/>
    <property type="molecule type" value="Genomic_DNA"/>
</dbReference>
<evidence type="ECO:0000256" key="8">
    <source>
        <dbReference type="SAM" id="MobiDB-lite"/>
    </source>
</evidence>
<keyword evidence="6 9" id="KW-0472">Membrane</keyword>
<protein>
    <recommendedName>
        <fullName evidence="13">Hematopoietic progenitor cell antigen CD34</fullName>
    </recommendedName>
</protein>
<evidence type="ECO:0000256" key="4">
    <source>
        <dbReference type="ARBA" id="ARBA00022889"/>
    </source>
</evidence>
<evidence type="ECO:0000256" key="3">
    <source>
        <dbReference type="ARBA" id="ARBA00022729"/>
    </source>
</evidence>
<dbReference type="Proteomes" id="UP000823561">
    <property type="component" value="Chromosome 4"/>
</dbReference>
<dbReference type="PANTHER" id="PTHR16677:SF1">
    <property type="entry name" value="HEMATOPOIETIC PROGENITOR CELL ANTIGEN CD34"/>
    <property type="match status" value="1"/>
</dbReference>
<organism evidence="11 12">
    <name type="scientific">Alosa alosa</name>
    <name type="common">allis shad</name>
    <dbReference type="NCBI Taxonomy" id="278164"/>
    <lineage>
        <taxon>Eukaryota</taxon>
        <taxon>Metazoa</taxon>
        <taxon>Chordata</taxon>
        <taxon>Craniata</taxon>
        <taxon>Vertebrata</taxon>
        <taxon>Euteleostomi</taxon>
        <taxon>Actinopterygii</taxon>
        <taxon>Neopterygii</taxon>
        <taxon>Teleostei</taxon>
        <taxon>Clupei</taxon>
        <taxon>Clupeiformes</taxon>
        <taxon>Clupeoidei</taxon>
        <taxon>Clupeidae</taxon>
        <taxon>Alosa</taxon>
    </lineage>
</organism>
<keyword evidence="2 9" id="KW-0812">Transmembrane</keyword>
<dbReference type="AlphaFoldDB" id="A0AAV6H4Y5"/>
<evidence type="ECO:0000256" key="9">
    <source>
        <dbReference type="SAM" id="Phobius"/>
    </source>
</evidence>
<evidence type="ECO:0000256" key="5">
    <source>
        <dbReference type="ARBA" id="ARBA00022989"/>
    </source>
</evidence>
<evidence type="ECO:0000256" key="1">
    <source>
        <dbReference type="ARBA" id="ARBA00004479"/>
    </source>
</evidence>
<feature type="region of interest" description="Disordered" evidence="8">
    <location>
        <begin position="37"/>
        <end position="122"/>
    </location>
</feature>
<dbReference type="GO" id="GO:0007155">
    <property type="term" value="P:cell adhesion"/>
    <property type="evidence" value="ECO:0007669"/>
    <property type="project" value="UniProtKB-KW"/>
</dbReference>
<evidence type="ECO:0000313" key="12">
    <source>
        <dbReference type="Proteomes" id="UP000823561"/>
    </source>
</evidence>
<dbReference type="InterPro" id="IPR013836">
    <property type="entry name" value="CD34/Podocalyxin"/>
</dbReference>
<keyword evidence="3 10" id="KW-0732">Signal</keyword>
<dbReference type="PANTHER" id="PTHR16677">
    <property type="entry name" value="HEMATOPOIETIC PROGENITOR CELL ANTIGEN CD34"/>
    <property type="match status" value="1"/>
</dbReference>
<feature type="compositionally biased region" description="Low complexity" evidence="8">
    <location>
        <begin position="37"/>
        <end position="55"/>
    </location>
</feature>
<evidence type="ECO:0008006" key="13">
    <source>
        <dbReference type="Google" id="ProtNLM"/>
    </source>
</evidence>
<evidence type="ECO:0000256" key="2">
    <source>
        <dbReference type="ARBA" id="ARBA00022692"/>
    </source>
</evidence>
<reference evidence="11" key="1">
    <citation type="submission" date="2020-10" db="EMBL/GenBank/DDBJ databases">
        <title>Chromosome-scale genome assembly of the Allis shad, Alosa alosa.</title>
        <authorList>
            <person name="Margot Z."/>
            <person name="Christophe K."/>
            <person name="Cabau C."/>
            <person name="Louis A."/>
            <person name="Berthelot C."/>
            <person name="Parey E."/>
            <person name="Roest Crollius H."/>
            <person name="Montfort J."/>
            <person name="Robinson-Rechavi M."/>
            <person name="Bucao C."/>
            <person name="Bouchez O."/>
            <person name="Gislard M."/>
            <person name="Lluch J."/>
            <person name="Milhes M."/>
            <person name="Lampietro C."/>
            <person name="Lopez Roques C."/>
            <person name="Donnadieu C."/>
            <person name="Braasch I."/>
            <person name="Desvignes T."/>
            <person name="Postlethwait J."/>
            <person name="Bobe J."/>
            <person name="Guiguen Y."/>
        </authorList>
    </citation>
    <scope>NUCLEOTIDE SEQUENCE</scope>
    <source>
        <strain evidence="11">M-15738</strain>
        <tissue evidence="11">Blood</tissue>
    </source>
</reference>
<feature type="signal peptide" evidence="10">
    <location>
        <begin position="1"/>
        <end position="31"/>
    </location>
</feature>
<accession>A0AAV6H4Y5</accession>
<evidence type="ECO:0000256" key="6">
    <source>
        <dbReference type="ARBA" id="ARBA00023136"/>
    </source>
</evidence>
<keyword evidence="12" id="KW-1185">Reference proteome</keyword>
<dbReference type="GO" id="GO:0005886">
    <property type="term" value="C:plasma membrane"/>
    <property type="evidence" value="ECO:0007669"/>
    <property type="project" value="UniProtKB-ARBA"/>
</dbReference>
<keyword evidence="5 9" id="KW-1133">Transmembrane helix</keyword>
<comment type="subcellular location">
    <subcellularLocation>
        <location evidence="1">Membrane</location>
        <topology evidence="1">Single-pass type I membrane protein</topology>
    </subcellularLocation>
</comment>
<feature type="compositionally biased region" description="Low complexity" evidence="8">
    <location>
        <begin position="82"/>
        <end position="103"/>
    </location>
</feature>
<feature type="compositionally biased region" description="Polar residues" evidence="8">
    <location>
        <begin position="348"/>
        <end position="358"/>
    </location>
</feature>
<dbReference type="Pfam" id="PF06365">
    <property type="entry name" value="CD34_antigen"/>
    <property type="match status" value="1"/>
</dbReference>
<feature type="chain" id="PRO_5043899350" description="Hematopoietic progenitor cell antigen CD34" evidence="10">
    <location>
        <begin position="32"/>
        <end position="366"/>
    </location>
</feature>
<dbReference type="InterPro" id="IPR008083">
    <property type="entry name" value="CD34"/>
</dbReference>